<evidence type="ECO:0000256" key="15">
    <source>
        <dbReference type="ARBA" id="ARBA00023136"/>
    </source>
</evidence>
<evidence type="ECO:0000256" key="4">
    <source>
        <dbReference type="ARBA" id="ARBA00012944"/>
    </source>
</evidence>
<feature type="transmembrane region" description="Helical" evidence="17">
    <location>
        <begin position="139"/>
        <end position="162"/>
    </location>
</feature>
<evidence type="ECO:0000256" key="16">
    <source>
        <dbReference type="ARBA" id="ARBA00049551"/>
    </source>
</evidence>
<comment type="similarity">
    <text evidence="3 17">Belongs to the complex I subunit 4 family.</text>
</comment>
<keyword evidence="6 17" id="KW-0813">Transport</keyword>
<organism evidence="20">
    <name type="scientific">Apicotermes occultus</name>
    <dbReference type="NCBI Taxonomy" id="2854083"/>
    <lineage>
        <taxon>Eukaryota</taxon>
        <taxon>Metazoa</taxon>
        <taxon>Ecdysozoa</taxon>
        <taxon>Arthropoda</taxon>
        <taxon>Hexapoda</taxon>
        <taxon>Insecta</taxon>
        <taxon>Pterygota</taxon>
        <taxon>Neoptera</taxon>
        <taxon>Polyneoptera</taxon>
        <taxon>Dictyoptera</taxon>
        <taxon>Blattodea</taxon>
        <taxon>Blattoidea</taxon>
        <taxon>Termitoidae</taxon>
        <taxon>Termitidae</taxon>
        <taxon>Apicotermitinae</taxon>
        <taxon>Apicotermes</taxon>
    </lineage>
</organism>
<dbReference type="GO" id="GO:0008137">
    <property type="term" value="F:NADH dehydrogenase (ubiquinone) activity"/>
    <property type="evidence" value="ECO:0007669"/>
    <property type="project" value="UniProtKB-UniRule"/>
</dbReference>
<feature type="domain" description="NADH:ubiquinone oxidoreductase chain 4 N-terminal" evidence="19">
    <location>
        <begin position="1"/>
        <end position="103"/>
    </location>
</feature>
<feature type="domain" description="NADH:quinone oxidoreductase/Mrp antiporter transmembrane" evidence="18">
    <location>
        <begin position="109"/>
        <end position="392"/>
    </location>
</feature>
<evidence type="ECO:0000256" key="7">
    <source>
        <dbReference type="ARBA" id="ARBA00022660"/>
    </source>
</evidence>
<keyword evidence="8 17" id="KW-0812">Transmembrane</keyword>
<evidence type="ECO:0000256" key="3">
    <source>
        <dbReference type="ARBA" id="ARBA00009025"/>
    </source>
</evidence>
<evidence type="ECO:0000256" key="13">
    <source>
        <dbReference type="ARBA" id="ARBA00023075"/>
    </source>
</evidence>
<comment type="subcellular location">
    <subcellularLocation>
        <location evidence="2 17">Mitochondrion membrane</location>
        <topology evidence="2 17">Multi-pass membrane protein</topology>
    </subcellularLocation>
</comment>
<evidence type="ECO:0000259" key="19">
    <source>
        <dbReference type="Pfam" id="PF01059"/>
    </source>
</evidence>
<feature type="transmembrane region" description="Helical" evidence="17">
    <location>
        <begin position="423"/>
        <end position="446"/>
    </location>
</feature>
<keyword evidence="9" id="KW-1278">Translocase</keyword>
<name>A0A8F6U3D6_9NEOP</name>
<dbReference type="GO" id="GO:0042773">
    <property type="term" value="P:ATP synthesis coupled electron transport"/>
    <property type="evidence" value="ECO:0007669"/>
    <property type="project" value="InterPro"/>
</dbReference>
<evidence type="ECO:0000256" key="5">
    <source>
        <dbReference type="ARBA" id="ARBA00021006"/>
    </source>
</evidence>
<evidence type="ECO:0000256" key="9">
    <source>
        <dbReference type="ARBA" id="ARBA00022967"/>
    </source>
</evidence>
<dbReference type="InterPro" id="IPR000260">
    <property type="entry name" value="NADH4_N"/>
</dbReference>
<feature type="transmembrane region" description="Helical" evidence="17">
    <location>
        <begin position="374"/>
        <end position="402"/>
    </location>
</feature>
<feature type="transmembrane region" description="Helical" evidence="17">
    <location>
        <begin position="274"/>
        <end position="296"/>
    </location>
</feature>
<evidence type="ECO:0000256" key="8">
    <source>
        <dbReference type="ARBA" id="ARBA00022692"/>
    </source>
</evidence>
<dbReference type="AlphaFoldDB" id="A0A8F6U3D6"/>
<comment type="catalytic activity">
    <reaction evidence="16 17">
        <text>a ubiquinone + NADH + 5 H(+)(in) = a ubiquinol + NAD(+) + 4 H(+)(out)</text>
        <dbReference type="Rhea" id="RHEA:29091"/>
        <dbReference type="Rhea" id="RHEA-COMP:9565"/>
        <dbReference type="Rhea" id="RHEA-COMP:9566"/>
        <dbReference type="ChEBI" id="CHEBI:15378"/>
        <dbReference type="ChEBI" id="CHEBI:16389"/>
        <dbReference type="ChEBI" id="CHEBI:17976"/>
        <dbReference type="ChEBI" id="CHEBI:57540"/>
        <dbReference type="ChEBI" id="CHEBI:57945"/>
        <dbReference type="EC" id="7.1.1.2"/>
    </reaction>
</comment>
<evidence type="ECO:0000256" key="6">
    <source>
        <dbReference type="ARBA" id="ARBA00022448"/>
    </source>
</evidence>
<feature type="transmembrane region" description="Helical" evidence="17">
    <location>
        <begin position="344"/>
        <end position="362"/>
    </location>
</feature>
<reference evidence="20" key="1">
    <citation type="journal article" date="2021" name="Syst. Entomol.">
        <title>Molecular phylogeny and historical biogeography of Apicotermitinae (Blattodea: Termitidae).</title>
        <authorList>
            <person name="Romero Arias J."/>
            <person name="Boom A."/>
            <person name="Wang M."/>
            <person name="Clitheroe C."/>
            <person name="Sobotnik J."/>
            <person name="Stiblik P."/>
            <person name="Bourguignon T."/>
            <person name="Roisin Y."/>
        </authorList>
    </citation>
    <scope>NUCLEOTIDE SEQUENCE</scope>
</reference>
<dbReference type="GO" id="GO:0048039">
    <property type="term" value="F:ubiquinone binding"/>
    <property type="evidence" value="ECO:0007669"/>
    <property type="project" value="TreeGrafter"/>
</dbReference>
<evidence type="ECO:0000313" key="20">
    <source>
        <dbReference type="EMBL" id="QXT44266.1"/>
    </source>
</evidence>
<keyword evidence="7 17" id="KW-0679">Respiratory chain</keyword>
<dbReference type="GO" id="GO:0003954">
    <property type="term" value="F:NADH dehydrogenase activity"/>
    <property type="evidence" value="ECO:0007669"/>
    <property type="project" value="TreeGrafter"/>
</dbReference>
<feature type="transmembrane region" description="Helical" evidence="17">
    <location>
        <begin position="56"/>
        <end position="75"/>
    </location>
</feature>
<evidence type="ECO:0000259" key="18">
    <source>
        <dbReference type="Pfam" id="PF00361"/>
    </source>
</evidence>
<dbReference type="InterPro" id="IPR003918">
    <property type="entry name" value="NADH_UbQ_OxRdtase"/>
</dbReference>
<geneLocation type="mitochondrion" evidence="20"/>
<dbReference type="EC" id="7.1.1.2" evidence="4 17"/>
<feature type="transmembrane region" description="Helical" evidence="17">
    <location>
        <begin position="87"/>
        <end position="106"/>
    </location>
</feature>
<sequence length="447" mass="50010">MLSFLCFLVFLIPLCLFPGSWWLVCSLLFAVSYIFMFFLPYFFCWGNLGYLFGCDLISYGLILLSLWICVLMILASESVFRSGYFPGFFVFVVIVLTIMLYCTFSSVGLLSFYIFFESSLIPTLFLILGWGYQPERVQAGIYLLFYTLLASLPLLVGILFVYNSLGSLCLYLLSGNGSLVGSLFYVCMVFAFLVKMPMFMVHLWLPSAHVEAPVSGSMILAGVLLKLGGYGLLRVFPLLFSFGFSFGLVWVVLGLVGGLFVSLFCMRQTDLKSLIAYSSVAHMSMVIGGIMTLSYWGVCSSFALMVAHGLCSSGLFCLSNISYERFGSRSLLISKGLINLMPSMAMWWFLLSACNMAAPPSLNLLGEIGLLSSLVAWSWCLMFVLVFLSFFSAAYTLYLYSYSQHGSVYSGLYSCSLGYVREFLLLFLHWFPLNLIILSVDVTVFWI</sequence>
<evidence type="ECO:0000256" key="1">
    <source>
        <dbReference type="ARBA" id="ARBA00003257"/>
    </source>
</evidence>
<dbReference type="GO" id="GO:0015990">
    <property type="term" value="P:electron transport coupled proton transport"/>
    <property type="evidence" value="ECO:0007669"/>
    <property type="project" value="TreeGrafter"/>
</dbReference>
<keyword evidence="11 17" id="KW-1133">Transmembrane helix</keyword>
<dbReference type="EMBL" id="MW773511">
    <property type="protein sequence ID" value="QXT44266.1"/>
    <property type="molecule type" value="Genomic_DNA"/>
</dbReference>
<evidence type="ECO:0000256" key="17">
    <source>
        <dbReference type="RuleBase" id="RU003297"/>
    </source>
</evidence>
<keyword evidence="14 17" id="KW-0496">Mitochondrion</keyword>
<dbReference type="PRINTS" id="PR01437">
    <property type="entry name" value="NUOXDRDTASE4"/>
</dbReference>
<evidence type="ECO:0000256" key="11">
    <source>
        <dbReference type="ARBA" id="ARBA00022989"/>
    </source>
</evidence>
<protein>
    <recommendedName>
        <fullName evidence="5 17">NADH-ubiquinone oxidoreductase chain 4</fullName>
        <ecNumber evidence="4 17">7.1.1.2</ecNumber>
    </recommendedName>
</protein>
<feature type="transmembrane region" description="Helical" evidence="17">
    <location>
        <begin position="302"/>
        <end position="323"/>
    </location>
</feature>
<gene>
    <name evidence="20" type="primary">nad4</name>
</gene>
<dbReference type="InterPro" id="IPR001750">
    <property type="entry name" value="ND/Mrp_TM"/>
</dbReference>
<dbReference type="Pfam" id="PF01059">
    <property type="entry name" value="Oxidored_q5_N"/>
    <property type="match status" value="1"/>
</dbReference>
<feature type="transmembrane region" description="Helical" evidence="17">
    <location>
        <begin position="7"/>
        <end position="36"/>
    </location>
</feature>
<evidence type="ECO:0000256" key="2">
    <source>
        <dbReference type="ARBA" id="ARBA00004225"/>
    </source>
</evidence>
<dbReference type="Pfam" id="PF00361">
    <property type="entry name" value="Proton_antipo_M"/>
    <property type="match status" value="1"/>
</dbReference>
<comment type="function">
    <text evidence="1">Core subunit of the mitochondrial membrane respiratory chain NADH dehydrogenase (Complex I) that is believed to belong to the minimal assembly required for catalysis. Complex I functions in the transfer of electrons from NADH to the respiratory chain. The immediate electron acceptor for the enzyme is believed to be ubiquinone.</text>
</comment>
<dbReference type="PANTHER" id="PTHR43507">
    <property type="entry name" value="NADH-UBIQUINONE OXIDOREDUCTASE CHAIN 4"/>
    <property type="match status" value="1"/>
</dbReference>
<keyword evidence="10 17" id="KW-0249">Electron transport</keyword>
<evidence type="ECO:0000256" key="12">
    <source>
        <dbReference type="ARBA" id="ARBA00023027"/>
    </source>
</evidence>
<feature type="transmembrane region" description="Helical" evidence="17">
    <location>
        <begin position="239"/>
        <end position="262"/>
    </location>
</feature>
<comment type="function">
    <text evidence="17">Core subunit of the mitochondrial membrane respiratory chain NADH dehydrogenase (Complex I) which catalyzes electron transfer from NADH through the respiratory chain, using ubiquinone as an electron acceptor. Essential for the catalytic activity and assembly of complex I.</text>
</comment>
<feature type="transmembrane region" description="Helical" evidence="17">
    <location>
        <begin position="112"/>
        <end position="132"/>
    </location>
</feature>
<keyword evidence="15 17" id="KW-0472">Membrane</keyword>
<dbReference type="GO" id="GO:0031966">
    <property type="term" value="C:mitochondrial membrane"/>
    <property type="evidence" value="ECO:0007669"/>
    <property type="project" value="UniProtKB-SubCell"/>
</dbReference>
<dbReference type="PANTHER" id="PTHR43507:SF20">
    <property type="entry name" value="NADH-UBIQUINONE OXIDOREDUCTASE CHAIN 4"/>
    <property type="match status" value="1"/>
</dbReference>
<keyword evidence="13 17" id="KW-0830">Ubiquinone</keyword>
<keyword evidence="12 17" id="KW-0520">NAD</keyword>
<proteinExistence type="inferred from homology"/>
<accession>A0A8F6U3D6</accession>
<evidence type="ECO:0000256" key="10">
    <source>
        <dbReference type="ARBA" id="ARBA00022982"/>
    </source>
</evidence>
<evidence type="ECO:0000256" key="14">
    <source>
        <dbReference type="ARBA" id="ARBA00023128"/>
    </source>
</evidence>